<feature type="compositionally biased region" description="Low complexity" evidence="1">
    <location>
        <begin position="9"/>
        <end position="18"/>
    </location>
</feature>
<evidence type="ECO:0000313" key="3">
    <source>
        <dbReference type="Proteomes" id="UP001492380"/>
    </source>
</evidence>
<name>A0ABR1Y924_9PEZI</name>
<protein>
    <submittedName>
        <fullName evidence="2">Uncharacterized protein</fullName>
    </submittedName>
</protein>
<dbReference type="EMBL" id="JBBWRZ010000014">
    <property type="protein sequence ID" value="KAK8223137.1"/>
    <property type="molecule type" value="Genomic_DNA"/>
</dbReference>
<comment type="caution">
    <text evidence="2">The sequence shown here is derived from an EMBL/GenBank/DDBJ whole genome shotgun (WGS) entry which is preliminary data.</text>
</comment>
<feature type="region of interest" description="Disordered" evidence="1">
    <location>
        <begin position="90"/>
        <end position="109"/>
    </location>
</feature>
<keyword evidence="3" id="KW-1185">Reference proteome</keyword>
<sequence>MTQIEIETSSPQQATSSPQPKPYTTRLRICRSCLAKAETLKYGAPCLWTAYDETRHICNRTAAEFNVVRRLEWTEGPIDERRIRRKLSKAIKRKQKEQEATQGQTPQEQQVNAELNRLLDDPDLKDATYAFFMMQLKLFLVPDIVKRPPKAPVAPDEPPDVGNMAWPETPRPACGCRMALGATRSKWILRGGRFENGASEMDKHEMETSGRTIHELVTSVTCLGQCNSNSNSTV</sequence>
<feature type="compositionally biased region" description="Polar residues" evidence="1">
    <location>
        <begin position="100"/>
        <end position="109"/>
    </location>
</feature>
<proteinExistence type="predicted"/>
<reference evidence="2 3" key="1">
    <citation type="submission" date="2024-04" db="EMBL/GenBank/DDBJ databases">
        <title>Phyllosticta paracitricarpa is synonymous to the EU quarantine fungus P. citricarpa based on phylogenomic analyses.</title>
        <authorList>
            <consortium name="Lawrence Berkeley National Laboratory"/>
            <person name="Van Ingen-Buijs V.A."/>
            <person name="Van Westerhoven A.C."/>
            <person name="Haridas S."/>
            <person name="Skiadas P."/>
            <person name="Martin F."/>
            <person name="Groenewald J.Z."/>
            <person name="Crous P.W."/>
            <person name="Seidl M.F."/>
        </authorList>
    </citation>
    <scope>NUCLEOTIDE SEQUENCE [LARGE SCALE GENOMIC DNA]</scope>
    <source>
        <strain evidence="2 3">CBS 123374</strain>
    </source>
</reference>
<dbReference type="Proteomes" id="UP001492380">
    <property type="component" value="Unassembled WGS sequence"/>
</dbReference>
<evidence type="ECO:0000313" key="2">
    <source>
        <dbReference type="EMBL" id="KAK8223137.1"/>
    </source>
</evidence>
<organism evidence="2 3">
    <name type="scientific">Phyllosticta capitalensis</name>
    <dbReference type="NCBI Taxonomy" id="121624"/>
    <lineage>
        <taxon>Eukaryota</taxon>
        <taxon>Fungi</taxon>
        <taxon>Dikarya</taxon>
        <taxon>Ascomycota</taxon>
        <taxon>Pezizomycotina</taxon>
        <taxon>Dothideomycetes</taxon>
        <taxon>Dothideomycetes incertae sedis</taxon>
        <taxon>Botryosphaeriales</taxon>
        <taxon>Phyllostictaceae</taxon>
        <taxon>Phyllosticta</taxon>
    </lineage>
</organism>
<gene>
    <name evidence="2" type="ORF">HDK90DRAFT_113368</name>
</gene>
<evidence type="ECO:0000256" key="1">
    <source>
        <dbReference type="SAM" id="MobiDB-lite"/>
    </source>
</evidence>
<feature type="region of interest" description="Disordered" evidence="1">
    <location>
        <begin position="1"/>
        <end position="23"/>
    </location>
</feature>
<accession>A0ABR1Y924</accession>